<dbReference type="InterPro" id="IPR014782">
    <property type="entry name" value="Peptidase_M1_dom"/>
</dbReference>
<protein>
    <recommendedName>
        <fullName evidence="15">Puromycin-sensitive aminopeptidase</fullName>
        <ecNumber evidence="14">3.4.11.14</ecNumber>
    </recommendedName>
    <alternativeName>
        <fullName evidence="16">Cytosol alanyl aminopeptidase</fullName>
    </alternativeName>
</protein>
<evidence type="ECO:0000256" key="20">
    <source>
        <dbReference type="SAM" id="MobiDB-lite"/>
    </source>
</evidence>
<dbReference type="FunFam" id="1.10.390.10:FF:000001">
    <property type="entry name" value="Aminopeptidase"/>
    <property type="match status" value="1"/>
</dbReference>
<dbReference type="InterPro" id="IPR001930">
    <property type="entry name" value="Peptidase_M1"/>
</dbReference>
<keyword evidence="25" id="KW-1185">Reference proteome</keyword>
<dbReference type="EMBL" id="JABDTM020019147">
    <property type="protein sequence ID" value="KAH0817611.1"/>
    <property type="molecule type" value="Genomic_DNA"/>
</dbReference>
<dbReference type="PANTHER" id="PTHR11533:SF174">
    <property type="entry name" value="PUROMYCIN-SENSITIVE AMINOPEPTIDASE-RELATED"/>
    <property type="match status" value="1"/>
</dbReference>
<evidence type="ECO:0000313" key="24">
    <source>
        <dbReference type="EMBL" id="KAH0817611.1"/>
    </source>
</evidence>
<dbReference type="InterPro" id="IPR024571">
    <property type="entry name" value="ERAP1-like_C_dom"/>
</dbReference>
<evidence type="ECO:0000256" key="14">
    <source>
        <dbReference type="ARBA" id="ARBA00066316"/>
    </source>
</evidence>
<evidence type="ECO:0000256" key="8">
    <source>
        <dbReference type="ARBA" id="ARBA00022723"/>
    </source>
</evidence>
<dbReference type="FunFam" id="2.60.40.1730:FF:000002">
    <property type="entry name" value="Aminopeptidase"/>
    <property type="match status" value="1"/>
</dbReference>
<accession>A0A8J6LM15</accession>
<dbReference type="GO" id="GO:0098552">
    <property type="term" value="C:side of membrane"/>
    <property type="evidence" value="ECO:0007669"/>
    <property type="project" value="UniProtKB-KW"/>
</dbReference>
<evidence type="ECO:0000256" key="18">
    <source>
        <dbReference type="PIRSR" id="PIRSR634016-3"/>
    </source>
</evidence>
<feature type="binding site" evidence="18">
    <location>
        <position position="569"/>
    </location>
    <ligand>
        <name>Zn(2+)</name>
        <dbReference type="ChEBI" id="CHEBI:29105"/>
        <note>catalytic</note>
    </ligand>
</feature>
<dbReference type="AlphaFoldDB" id="A0A8J6LM15"/>
<dbReference type="GO" id="GO:0016285">
    <property type="term" value="F:alanyl aminopeptidase activity"/>
    <property type="evidence" value="ECO:0007669"/>
    <property type="project" value="UniProtKB-EC"/>
</dbReference>
<dbReference type="Pfam" id="PF01433">
    <property type="entry name" value="Peptidase_M1"/>
    <property type="match status" value="1"/>
</dbReference>
<feature type="domain" description="ERAP1-like C-terminal" evidence="22">
    <location>
        <begin position="793"/>
        <end position="1104"/>
    </location>
</feature>
<evidence type="ECO:0000256" key="13">
    <source>
        <dbReference type="ARBA" id="ARBA00052895"/>
    </source>
</evidence>
<evidence type="ECO:0000313" key="25">
    <source>
        <dbReference type="Proteomes" id="UP000719412"/>
    </source>
</evidence>
<comment type="similarity">
    <text evidence="3">Belongs to the peptidase M1 family.</text>
</comment>
<evidence type="ECO:0000256" key="7">
    <source>
        <dbReference type="ARBA" id="ARBA00022670"/>
    </source>
</evidence>
<evidence type="ECO:0000256" key="2">
    <source>
        <dbReference type="ARBA" id="ARBA00004609"/>
    </source>
</evidence>
<dbReference type="InterPro" id="IPR034016">
    <property type="entry name" value="M1_APN-typ"/>
</dbReference>
<reference evidence="24" key="1">
    <citation type="journal article" date="2020" name="J Insects Food Feed">
        <title>The yellow mealworm (Tenebrio molitor) genome: a resource for the emerging insects as food and feed industry.</title>
        <authorList>
            <person name="Eriksson T."/>
            <person name="Andere A."/>
            <person name="Kelstrup H."/>
            <person name="Emery V."/>
            <person name="Picard C."/>
        </authorList>
    </citation>
    <scope>NUCLEOTIDE SEQUENCE</scope>
    <source>
        <strain evidence="24">Stoneville</strain>
        <tissue evidence="24">Whole head</tissue>
    </source>
</reference>
<dbReference type="GO" id="GO:0006508">
    <property type="term" value="P:proteolysis"/>
    <property type="evidence" value="ECO:0007669"/>
    <property type="project" value="UniProtKB-KW"/>
</dbReference>
<dbReference type="EC" id="3.4.11.14" evidence="14"/>
<evidence type="ECO:0000256" key="16">
    <source>
        <dbReference type="ARBA" id="ARBA00081993"/>
    </source>
</evidence>
<dbReference type="Proteomes" id="UP000719412">
    <property type="component" value="Unassembled WGS sequence"/>
</dbReference>
<dbReference type="Pfam" id="PF17900">
    <property type="entry name" value="Peptidase_M1_N"/>
    <property type="match status" value="1"/>
</dbReference>
<organism evidence="24 25">
    <name type="scientific">Tenebrio molitor</name>
    <name type="common">Yellow mealworm beetle</name>
    <dbReference type="NCBI Taxonomy" id="7067"/>
    <lineage>
        <taxon>Eukaryota</taxon>
        <taxon>Metazoa</taxon>
        <taxon>Ecdysozoa</taxon>
        <taxon>Arthropoda</taxon>
        <taxon>Hexapoda</taxon>
        <taxon>Insecta</taxon>
        <taxon>Pterygota</taxon>
        <taxon>Neoptera</taxon>
        <taxon>Endopterygota</taxon>
        <taxon>Coleoptera</taxon>
        <taxon>Polyphaga</taxon>
        <taxon>Cucujiformia</taxon>
        <taxon>Tenebrionidae</taxon>
        <taxon>Tenebrio</taxon>
    </lineage>
</organism>
<dbReference type="GO" id="GO:0005615">
    <property type="term" value="C:extracellular space"/>
    <property type="evidence" value="ECO:0007669"/>
    <property type="project" value="TreeGrafter"/>
</dbReference>
<evidence type="ECO:0000256" key="3">
    <source>
        <dbReference type="ARBA" id="ARBA00010136"/>
    </source>
</evidence>
<evidence type="ECO:0000259" key="21">
    <source>
        <dbReference type="Pfam" id="PF01433"/>
    </source>
</evidence>
<dbReference type="Gene3D" id="2.60.40.1730">
    <property type="entry name" value="tricorn interacting facor f3 domain"/>
    <property type="match status" value="1"/>
</dbReference>
<dbReference type="Gene3D" id="1.10.390.10">
    <property type="entry name" value="Neutral Protease Domain 2"/>
    <property type="match status" value="1"/>
</dbReference>
<keyword evidence="12" id="KW-0449">Lipoprotein</keyword>
<dbReference type="GO" id="GO:0008270">
    <property type="term" value="F:zinc ion binding"/>
    <property type="evidence" value="ECO:0007669"/>
    <property type="project" value="InterPro"/>
</dbReference>
<dbReference type="InterPro" id="IPR042097">
    <property type="entry name" value="Aminopeptidase_N-like_N_sf"/>
</dbReference>
<dbReference type="GO" id="GO:0005886">
    <property type="term" value="C:plasma membrane"/>
    <property type="evidence" value="ECO:0007669"/>
    <property type="project" value="UniProtKB-SubCell"/>
</dbReference>
<comment type="cofactor">
    <cofactor evidence="18">
        <name>Zn(2+)</name>
        <dbReference type="ChEBI" id="CHEBI:29105"/>
    </cofactor>
    <text evidence="18">Binds 1 zinc ion per subunit.</text>
</comment>
<evidence type="ECO:0000256" key="15">
    <source>
        <dbReference type="ARBA" id="ARBA00074113"/>
    </source>
</evidence>
<feature type="active site" description="Proton acceptor" evidence="17">
    <location>
        <position position="570"/>
    </location>
</feature>
<keyword evidence="6" id="KW-0336">GPI-anchor</keyword>
<dbReference type="PANTHER" id="PTHR11533">
    <property type="entry name" value="PROTEASE M1 ZINC METALLOPROTEASE"/>
    <property type="match status" value="1"/>
</dbReference>
<keyword evidence="6" id="KW-0325">Glycoprotein</keyword>
<dbReference type="CDD" id="cd09601">
    <property type="entry name" value="M1_APN-Q_like"/>
    <property type="match status" value="1"/>
</dbReference>
<feature type="domain" description="Aminopeptidase N-like N-terminal" evidence="23">
    <location>
        <begin position="300"/>
        <end position="462"/>
    </location>
</feature>
<evidence type="ECO:0000259" key="23">
    <source>
        <dbReference type="Pfam" id="PF17900"/>
    </source>
</evidence>
<dbReference type="GO" id="GO:0043171">
    <property type="term" value="P:peptide catabolic process"/>
    <property type="evidence" value="ECO:0007669"/>
    <property type="project" value="TreeGrafter"/>
</dbReference>
<keyword evidence="11" id="KW-0482">Metalloprotease</keyword>
<evidence type="ECO:0000256" key="10">
    <source>
        <dbReference type="ARBA" id="ARBA00022833"/>
    </source>
</evidence>
<evidence type="ECO:0000256" key="1">
    <source>
        <dbReference type="ARBA" id="ARBA00004496"/>
    </source>
</evidence>
<dbReference type="Pfam" id="PF11838">
    <property type="entry name" value="ERAP1_C"/>
    <property type="match status" value="1"/>
</dbReference>
<comment type="subcellular location">
    <subcellularLocation>
        <location evidence="2">Cell membrane</location>
        <topology evidence="2">Lipid-anchor</topology>
        <topology evidence="2">GPI-anchor</topology>
    </subcellularLocation>
    <subcellularLocation>
        <location evidence="1">Cytoplasm</location>
    </subcellularLocation>
</comment>
<keyword evidence="7" id="KW-0645">Protease</keyword>
<comment type="caution">
    <text evidence="24">The sequence shown here is derived from an EMBL/GenBank/DDBJ whole genome shotgun (WGS) entry which is preliminary data.</text>
</comment>
<evidence type="ECO:0000256" key="9">
    <source>
        <dbReference type="ARBA" id="ARBA00022801"/>
    </source>
</evidence>
<dbReference type="FunFam" id="2.60.40.1910:FF:000002">
    <property type="entry name" value="Aminopeptidase"/>
    <property type="match status" value="1"/>
</dbReference>
<gene>
    <name evidence="24" type="ORF">GEV33_005178</name>
</gene>
<sequence>MNIEIRRLSSLSSMFFSSAVPRRLFRPLLPPVNAILVVFNELPEVPLAPALRLSPPFLRPQRTRLVHSVAVSVEQRASPLRSLRRRGHSISRRYRSAAKEFEMPSGKPFERLPETVRPQHYVLSLVPDLKALVFDGDVAVRIEVGPPYAGAGGAATESIARGAAALACDGLRLGRPWKNTRVSDRRAVVVEPVGVEARMGRVPKTGAEVNVTSVGTVSIFRAYHPVHASALWMRLGRAVRPPVHKLRPSTCDPRGRGALRQAATHAIVQSFRKDNTGRRKTRRISQTKNGPDRTNPPKKSVSKDWKVVRQTNEIVLNAIDLEIKKASLQGSSAVEIPSSTHFSVEDETVTFNFAKPIPPGQYSLNMTFKGILNDKMKGLYRSKYQNQQGEERYAAVTQFEATDARRCFPCWDEPALKATFDISLSVPRDQVALSNMPVKQSKETGELVRYDFDTTPVMSTYLVACVVGEYDYVEDKSADGVLVRVYTPRGKKDQGLFALEVATKVLPYYKDYFNIAYPLPKIDLIAIADFSAGAMENWGLVTYRENCLLVDSQNTSAVQKQWIALVVGHELAHQWFGNLVTMEWWTHLWLNEGYASFVEYLCVDYLFPQYSIWTQFVTDTYIRALELDSLKNSHPIEVPVGHPSEIDEIFDDISYSKGASVIRMLHNYIGDEDFRKGMNTYLTRHQYKNTFTEDLWAALEEASKKPVGAVMSTWTKQMGFPVIKVASRTEKNNVVLTLTQSKYTADGSQPSEDYSWMIPVSITTSKYKDKTISTVLKTKEAEVVLPDVAPDDWIKVNPGTVGFYRTQYPPEMLEKLIPAIKDRSLPPLDRLGLLDDLFAMVQAGHTNTVEVLKLLQAYEDETDYTVWSSISNVLVKLNMLLSYTDCAELFKGFQKKILSKVSKRLGWNPHPEERHLDTLLRGLVLGRMSWLDDEDTVCEAKKRFEAHVNSSQTLSADVRSACYKTVLRAEGEGVYDTLLKMYRSVDLHEEKDRISRALGACKDAEILSKVLKFAISEVRAQDTVFVIISVATTPVGRELAWRFFVENWTLFNDRYKGNLLTRLVKCMAENFASEKSATEVEDFFKSHDMSGTERTVQQAVETIRLNAAWLKRDTDAIRNYLTTTTN</sequence>
<feature type="site" description="Transition state stabilizer" evidence="19">
    <location>
        <position position="655"/>
    </location>
</feature>
<feature type="binding site" evidence="18">
    <location>
        <position position="573"/>
    </location>
    <ligand>
        <name>Zn(2+)</name>
        <dbReference type="ChEBI" id="CHEBI:29105"/>
        <note>catalytic</note>
    </ligand>
</feature>
<dbReference type="InterPro" id="IPR050344">
    <property type="entry name" value="Peptidase_M1_aminopeptidases"/>
</dbReference>
<keyword evidence="8 18" id="KW-0479">Metal-binding</keyword>
<evidence type="ECO:0000256" key="6">
    <source>
        <dbReference type="ARBA" id="ARBA00022622"/>
    </source>
</evidence>
<keyword evidence="6" id="KW-0472">Membrane</keyword>
<reference evidence="24" key="2">
    <citation type="submission" date="2021-08" db="EMBL/GenBank/DDBJ databases">
        <authorList>
            <person name="Eriksson T."/>
        </authorList>
    </citation>
    <scope>NUCLEOTIDE SEQUENCE</scope>
    <source>
        <strain evidence="24">Stoneville</strain>
        <tissue evidence="24">Whole head</tissue>
    </source>
</reference>
<evidence type="ECO:0000256" key="4">
    <source>
        <dbReference type="ARBA" id="ARBA00022438"/>
    </source>
</evidence>
<dbReference type="GO" id="GO:0070006">
    <property type="term" value="F:metalloaminopeptidase activity"/>
    <property type="evidence" value="ECO:0007669"/>
    <property type="project" value="TreeGrafter"/>
</dbReference>
<feature type="region of interest" description="Disordered" evidence="20">
    <location>
        <begin position="269"/>
        <end position="303"/>
    </location>
</feature>
<evidence type="ECO:0000256" key="5">
    <source>
        <dbReference type="ARBA" id="ARBA00022490"/>
    </source>
</evidence>
<evidence type="ECO:0000256" key="19">
    <source>
        <dbReference type="PIRSR" id="PIRSR634016-4"/>
    </source>
</evidence>
<evidence type="ECO:0000256" key="17">
    <source>
        <dbReference type="PIRSR" id="PIRSR634016-1"/>
    </source>
</evidence>
<dbReference type="InterPro" id="IPR045357">
    <property type="entry name" value="Aminopeptidase_N-like_N"/>
</dbReference>
<proteinExistence type="inferred from homology"/>
<feature type="binding site" evidence="18">
    <location>
        <position position="592"/>
    </location>
    <ligand>
        <name>Zn(2+)</name>
        <dbReference type="ChEBI" id="CHEBI:29105"/>
        <note>catalytic</note>
    </ligand>
</feature>
<name>A0A8J6LM15_TENMO</name>
<keyword evidence="5" id="KW-0963">Cytoplasm</keyword>
<dbReference type="SUPFAM" id="SSF55486">
    <property type="entry name" value="Metalloproteases ('zincins'), catalytic domain"/>
    <property type="match status" value="1"/>
</dbReference>
<dbReference type="InterPro" id="IPR027268">
    <property type="entry name" value="Peptidase_M4/M1_CTD_sf"/>
</dbReference>
<feature type="domain" description="Peptidase M1 membrane alanine aminopeptidase" evidence="21">
    <location>
        <begin position="497"/>
        <end position="714"/>
    </location>
</feature>
<dbReference type="GO" id="GO:0005737">
    <property type="term" value="C:cytoplasm"/>
    <property type="evidence" value="ECO:0007669"/>
    <property type="project" value="UniProtKB-SubCell"/>
</dbReference>
<dbReference type="PRINTS" id="PR00756">
    <property type="entry name" value="ALADIPTASE"/>
</dbReference>
<evidence type="ECO:0000256" key="11">
    <source>
        <dbReference type="ARBA" id="ARBA00023049"/>
    </source>
</evidence>
<keyword evidence="10 18" id="KW-0862">Zinc</keyword>
<dbReference type="GO" id="GO:0042277">
    <property type="term" value="F:peptide binding"/>
    <property type="evidence" value="ECO:0007669"/>
    <property type="project" value="TreeGrafter"/>
</dbReference>
<dbReference type="Gene3D" id="1.25.50.20">
    <property type="match status" value="1"/>
</dbReference>
<dbReference type="FunFam" id="1.25.50.20:FF:000002">
    <property type="entry name" value="Aminopeptidase"/>
    <property type="match status" value="1"/>
</dbReference>
<keyword evidence="4" id="KW-0031">Aminopeptidase</keyword>
<keyword evidence="9" id="KW-0378">Hydrolase</keyword>
<evidence type="ECO:0000259" key="22">
    <source>
        <dbReference type="Pfam" id="PF11838"/>
    </source>
</evidence>
<dbReference type="Gene3D" id="2.60.40.1910">
    <property type="match status" value="1"/>
</dbReference>
<evidence type="ECO:0000256" key="12">
    <source>
        <dbReference type="ARBA" id="ARBA00023288"/>
    </source>
</evidence>
<comment type="catalytic activity">
    <reaction evidence="13">
        <text>Release of an N-terminal amino acid, preferentially alanine, from a wide range of peptides, amides and arylamides.</text>
        <dbReference type="EC" id="3.4.11.14"/>
    </reaction>
</comment>
<dbReference type="SUPFAM" id="SSF63737">
    <property type="entry name" value="Leukotriene A4 hydrolase N-terminal domain"/>
    <property type="match status" value="1"/>
</dbReference>